<dbReference type="OrthoDB" id="9684735at2759"/>
<evidence type="ECO:0000256" key="4">
    <source>
        <dbReference type="ARBA" id="ARBA00023136"/>
    </source>
</evidence>
<feature type="transmembrane region" description="Helical" evidence="7">
    <location>
        <begin position="153"/>
        <end position="177"/>
    </location>
</feature>
<evidence type="ECO:0000313" key="8">
    <source>
        <dbReference type="EMBL" id="KAB0391895.1"/>
    </source>
</evidence>
<name>A0A643BWE1_BALPH</name>
<dbReference type="GO" id="GO:0016020">
    <property type="term" value="C:membrane"/>
    <property type="evidence" value="ECO:0007669"/>
    <property type="project" value="UniProtKB-SubCell"/>
</dbReference>
<dbReference type="PANTHER" id="PTHR15296">
    <property type="entry name" value="MEMBRANE-ASSOCIATED PROTEIN MAP17"/>
    <property type="match status" value="1"/>
</dbReference>
<dbReference type="AlphaFoldDB" id="A0A643BWE1"/>
<comment type="caution">
    <text evidence="8">The sequence shown here is derived from an EMBL/GenBank/DDBJ whole genome shotgun (WGS) entry which is preliminary data.</text>
</comment>
<accession>A0A643BWE1</accession>
<evidence type="ECO:0000256" key="1">
    <source>
        <dbReference type="ARBA" id="ARBA00004167"/>
    </source>
</evidence>
<gene>
    <name evidence="8" type="ORF">E2I00_002112</name>
</gene>
<evidence type="ECO:0008006" key="10">
    <source>
        <dbReference type="Google" id="ProtNLM"/>
    </source>
</evidence>
<sequence length="183" mass="21053">MLANHIWCSKERAEDEEESAFRMDPYLNEEVDLSKEDKKGKKEKEKKAEKEGERNLGLELEEKEERRDQEKVKNTAMGPHLRLPAAPATSCPGVPCAGHFPLWLGRQPQNLNRGEDRRRRMDRFWTTPGQFSLLAALVPRLVKAQPLAQRKPWLVGLGAALAFLFLIFVLTLVYAIWCSEPWD</sequence>
<dbReference type="Proteomes" id="UP000437017">
    <property type="component" value="Unassembled WGS sequence"/>
</dbReference>
<feature type="region of interest" description="Disordered" evidence="6">
    <location>
        <begin position="1"/>
        <end position="72"/>
    </location>
</feature>
<proteinExistence type="inferred from homology"/>
<evidence type="ECO:0000256" key="6">
    <source>
        <dbReference type="SAM" id="MobiDB-lite"/>
    </source>
</evidence>
<evidence type="ECO:0000256" key="3">
    <source>
        <dbReference type="ARBA" id="ARBA00022989"/>
    </source>
</evidence>
<comment type="similarity">
    <text evidence="5">Belongs to the PDZK1-interacting protein 1/SMIM24 family.</text>
</comment>
<dbReference type="PANTHER" id="PTHR15296:SF2">
    <property type="entry name" value="SMALL INTEGRAL MEMBRANE PROTEIN 24"/>
    <property type="match status" value="1"/>
</dbReference>
<reference evidence="8 9" key="1">
    <citation type="journal article" date="2019" name="PLoS ONE">
        <title>Genomic analyses reveal an absence of contemporary introgressive admixture between fin whales and blue whales, despite known hybrids.</title>
        <authorList>
            <person name="Westbury M.V."/>
            <person name="Petersen B."/>
            <person name="Lorenzen E.D."/>
        </authorList>
    </citation>
    <scope>NUCLEOTIDE SEQUENCE [LARGE SCALE GENOMIC DNA]</scope>
    <source>
        <strain evidence="8">FinWhale-01</strain>
    </source>
</reference>
<keyword evidence="2 7" id="KW-0812">Transmembrane</keyword>
<dbReference type="InterPro" id="IPR031627">
    <property type="entry name" value="PDZK1IP1/SMIM24"/>
</dbReference>
<organism evidence="8 9">
    <name type="scientific">Balaenoptera physalus</name>
    <name type="common">Fin whale</name>
    <name type="synonym">Balaena physalus</name>
    <dbReference type="NCBI Taxonomy" id="9770"/>
    <lineage>
        <taxon>Eukaryota</taxon>
        <taxon>Metazoa</taxon>
        <taxon>Chordata</taxon>
        <taxon>Craniata</taxon>
        <taxon>Vertebrata</taxon>
        <taxon>Euteleostomi</taxon>
        <taxon>Mammalia</taxon>
        <taxon>Eutheria</taxon>
        <taxon>Laurasiatheria</taxon>
        <taxon>Artiodactyla</taxon>
        <taxon>Whippomorpha</taxon>
        <taxon>Cetacea</taxon>
        <taxon>Mysticeti</taxon>
        <taxon>Balaenopteridae</taxon>
        <taxon>Balaenoptera</taxon>
    </lineage>
</organism>
<dbReference type="Pfam" id="PF15807">
    <property type="entry name" value="MAP17"/>
    <property type="match status" value="2"/>
</dbReference>
<evidence type="ECO:0000256" key="2">
    <source>
        <dbReference type="ARBA" id="ARBA00022692"/>
    </source>
</evidence>
<protein>
    <recommendedName>
        <fullName evidence="10">Small integral membrane protein 24</fullName>
    </recommendedName>
</protein>
<comment type="subcellular location">
    <subcellularLocation>
        <location evidence="1">Membrane</location>
        <topology evidence="1">Single-pass membrane protein</topology>
    </subcellularLocation>
</comment>
<keyword evidence="3 7" id="KW-1133">Transmembrane helix</keyword>
<evidence type="ECO:0000256" key="7">
    <source>
        <dbReference type="SAM" id="Phobius"/>
    </source>
</evidence>
<keyword evidence="4 7" id="KW-0472">Membrane</keyword>
<feature type="compositionally biased region" description="Basic and acidic residues" evidence="6">
    <location>
        <begin position="32"/>
        <end position="56"/>
    </location>
</feature>
<evidence type="ECO:0000313" key="9">
    <source>
        <dbReference type="Proteomes" id="UP000437017"/>
    </source>
</evidence>
<feature type="compositionally biased region" description="Basic and acidic residues" evidence="6">
    <location>
        <begin position="63"/>
        <end position="72"/>
    </location>
</feature>
<feature type="non-terminal residue" evidence="8">
    <location>
        <position position="183"/>
    </location>
</feature>
<keyword evidence="9" id="KW-1185">Reference proteome</keyword>
<evidence type="ECO:0000256" key="5">
    <source>
        <dbReference type="ARBA" id="ARBA00049650"/>
    </source>
</evidence>
<dbReference type="EMBL" id="SGJD01004153">
    <property type="protein sequence ID" value="KAB0391895.1"/>
    <property type="molecule type" value="Genomic_DNA"/>
</dbReference>